<evidence type="ECO:0000313" key="3">
    <source>
        <dbReference type="EMBL" id="MBC5735691.1"/>
    </source>
</evidence>
<dbReference type="SUPFAM" id="SSF51735">
    <property type="entry name" value="NAD(P)-binding Rossmann-fold domains"/>
    <property type="match status" value="1"/>
</dbReference>
<evidence type="ECO:0000259" key="1">
    <source>
        <dbReference type="Pfam" id="PF02317"/>
    </source>
</evidence>
<dbReference type="GO" id="GO:0016491">
    <property type="term" value="F:oxidoreductase activity"/>
    <property type="evidence" value="ECO:0007669"/>
    <property type="project" value="InterPro"/>
</dbReference>
<dbReference type="InterPro" id="IPR051729">
    <property type="entry name" value="Opine/Lysopine_DH"/>
</dbReference>
<name>A0A8J6JA87_9FIRM</name>
<dbReference type="EMBL" id="JACOPQ010000001">
    <property type="protein sequence ID" value="MBC5735691.1"/>
    <property type="molecule type" value="Genomic_DNA"/>
</dbReference>
<dbReference type="Pfam" id="PF02317">
    <property type="entry name" value="Octopine_DH"/>
    <property type="match status" value="1"/>
</dbReference>
<dbReference type="InterPro" id="IPR008927">
    <property type="entry name" value="6-PGluconate_DH-like_C_sf"/>
</dbReference>
<dbReference type="Gene3D" id="3.40.50.720">
    <property type="entry name" value="NAD(P)-binding Rossmann-like Domain"/>
    <property type="match status" value="1"/>
</dbReference>
<dbReference type="SUPFAM" id="SSF48179">
    <property type="entry name" value="6-phosphogluconate dehydrogenase C-terminal domain-like"/>
    <property type="match status" value="1"/>
</dbReference>
<organism evidence="3 4">
    <name type="scientific">Lawsonibacter faecis</name>
    <dbReference type="NCBI Taxonomy" id="2763052"/>
    <lineage>
        <taxon>Bacteria</taxon>
        <taxon>Bacillati</taxon>
        <taxon>Bacillota</taxon>
        <taxon>Clostridia</taxon>
        <taxon>Eubacteriales</taxon>
        <taxon>Oscillospiraceae</taxon>
        <taxon>Lawsonibacter</taxon>
    </lineage>
</organism>
<dbReference type="InterPro" id="IPR003421">
    <property type="entry name" value="Opine_DH"/>
</dbReference>
<dbReference type="Pfam" id="PF02558">
    <property type="entry name" value="ApbA"/>
    <property type="match status" value="1"/>
</dbReference>
<dbReference type="PANTHER" id="PTHR38015">
    <property type="entry name" value="BLR6086 PROTEIN"/>
    <property type="match status" value="1"/>
</dbReference>
<accession>A0A8J6JA87</accession>
<keyword evidence="4" id="KW-1185">Reference proteome</keyword>
<dbReference type="Proteomes" id="UP000607645">
    <property type="component" value="Unassembled WGS sequence"/>
</dbReference>
<dbReference type="InterPro" id="IPR013328">
    <property type="entry name" value="6PGD_dom2"/>
</dbReference>
<dbReference type="InterPro" id="IPR036291">
    <property type="entry name" value="NAD(P)-bd_dom_sf"/>
</dbReference>
<dbReference type="AlphaFoldDB" id="A0A8J6JA87"/>
<dbReference type="RefSeq" id="WP_155144968.1">
    <property type="nucleotide sequence ID" value="NZ_JACOPQ010000001.1"/>
</dbReference>
<feature type="domain" description="Opine dehydrogenase" evidence="1">
    <location>
        <begin position="182"/>
        <end position="320"/>
    </location>
</feature>
<dbReference type="PANTHER" id="PTHR38015:SF1">
    <property type="entry name" value="OPINE DEHYDROGENASE DOMAIN-CONTAINING PROTEIN"/>
    <property type="match status" value="1"/>
</dbReference>
<comment type="caution">
    <text evidence="3">The sequence shown here is derived from an EMBL/GenBank/DDBJ whole genome shotgun (WGS) entry which is preliminary data.</text>
</comment>
<evidence type="ECO:0000259" key="2">
    <source>
        <dbReference type="Pfam" id="PF02558"/>
    </source>
</evidence>
<reference evidence="3" key="1">
    <citation type="submission" date="2020-08" db="EMBL/GenBank/DDBJ databases">
        <title>Genome public.</title>
        <authorList>
            <person name="Liu C."/>
            <person name="Sun Q."/>
        </authorList>
    </citation>
    <scope>NUCLEOTIDE SEQUENCE</scope>
    <source>
        <strain evidence="3">NSJ-52</strain>
    </source>
</reference>
<sequence length="351" mass="37512">MKKITIVGCGSTGHALAALLAQKGHEVCLTDSSAYADMLNESARIGTIRLAGFARGEGTPARITGDVAGAVGAAELIICCTISNRDEEVARMIAPYLDESKSVLIGAGNCGSLVYRRVFDACGRSGVLLGEVGGNFFPCRLSEDRTATIGLPLGPKAIAAFPPRDTPRLAEAFREVWEFTPAKSILLAAFNGPNLITHPAGAVLNAAAIENSGGAFNLFQDGVSPGFIRLVDRLWEEKRSVFEALGFTPAPSPRKMFEGILDEHDETYRYFRQMGGPGSLDHRYITEDIPLLICMFISVARAAGVAVPLYESMVNLLSAVTGDDFYARGRTLENLGMGGLSREEVLARFCG</sequence>
<gene>
    <name evidence="3" type="ORF">H8S62_01530</name>
</gene>
<feature type="domain" description="Ketopantoate reductase N-terminal" evidence="2">
    <location>
        <begin position="4"/>
        <end position="105"/>
    </location>
</feature>
<dbReference type="Gene3D" id="1.10.1040.10">
    <property type="entry name" value="N-(1-d-carboxylethyl)-l-norvaline Dehydrogenase, domain 2"/>
    <property type="match status" value="1"/>
</dbReference>
<protein>
    <submittedName>
        <fullName evidence="3">NAD/NADP octopine/nopaline dehydrogenase family protein</fullName>
    </submittedName>
</protein>
<evidence type="ECO:0000313" key="4">
    <source>
        <dbReference type="Proteomes" id="UP000607645"/>
    </source>
</evidence>
<dbReference type="InterPro" id="IPR013332">
    <property type="entry name" value="KPR_N"/>
</dbReference>
<proteinExistence type="predicted"/>